<name>A0ABY5E2I7_9BACT</name>
<dbReference type="RefSeq" id="WP_254576588.1">
    <property type="nucleotide sequence ID" value="NZ_CP100595.1"/>
</dbReference>
<evidence type="ECO:0000313" key="1">
    <source>
        <dbReference type="EMBL" id="UTJ06409.1"/>
    </source>
</evidence>
<reference evidence="1" key="1">
    <citation type="submission" date="2022-07" db="EMBL/GenBank/DDBJ databases">
        <title>Arcobacter roscoffensis sp. nov., a marine bacterium isolated from coastal seawater collected from Roscoff, France.</title>
        <authorList>
            <person name="Pascual J."/>
            <person name="Lepeaux C."/>
            <person name="Methner A."/>
            <person name="Overmann J."/>
        </authorList>
    </citation>
    <scope>NUCLEOTIDE SEQUENCE</scope>
    <source>
        <strain evidence="1">ARW1-2F2</strain>
    </source>
</reference>
<protein>
    <submittedName>
        <fullName evidence="1">Uncharacterized protein</fullName>
    </submittedName>
</protein>
<accession>A0ABY5E2I7</accession>
<sequence length="269" mass="30535">MNKKELIAKSDFVITLGTMLSNNKEVYVDSIIESIAKTNAKFVYMHPIDNIDIKLYYTQFIKYEVGSEEGICALLLDAFVKNCDENIKAYIDDLDLGYISAESSAGEEEFEEAFEASKESTFKTLIIGDDIIEHDRVENIVRLLAVIKKYSDLNIVVLNDDLEQKVNSCENFDLEEIEDLKSYNGTLVYRLIDEEENDILSCSQSFANIAKVQNGDEIFINFASEKVKRVLKVDDKLNGTVSIAKGSNCESELFKGYRYKQVKIEKVDA</sequence>
<dbReference type="Proteomes" id="UP001060012">
    <property type="component" value="Chromosome"/>
</dbReference>
<keyword evidence="2" id="KW-1185">Reference proteome</keyword>
<organism evidence="1 2">
    <name type="scientific">Arcobacter roscoffensis</name>
    <dbReference type="NCBI Taxonomy" id="2961520"/>
    <lineage>
        <taxon>Bacteria</taxon>
        <taxon>Pseudomonadati</taxon>
        <taxon>Campylobacterota</taxon>
        <taxon>Epsilonproteobacteria</taxon>
        <taxon>Campylobacterales</taxon>
        <taxon>Arcobacteraceae</taxon>
        <taxon>Arcobacter</taxon>
    </lineage>
</organism>
<gene>
    <name evidence="1" type="ORF">NJU99_14320</name>
</gene>
<dbReference type="EMBL" id="CP100595">
    <property type="protein sequence ID" value="UTJ06409.1"/>
    <property type="molecule type" value="Genomic_DNA"/>
</dbReference>
<proteinExistence type="predicted"/>
<evidence type="ECO:0000313" key="2">
    <source>
        <dbReference type="Proteomes" id="UP001060012"/>
    </source>
</evidence>